<dbReference type="Gene3D" id="3.40.630.30">
    <property type="match status" value="1"/>
</dbReference>
<dbReference type="Pfam" id="PF00583">
    <property type="entry name" value="Acetyltransf_1"/>
    <property type="match status" value="1"/>
</dbReference>
<reference evidence="3 4" key="1">
    <citation type="submission" date="2018-11" db="EMBL/GenBank/DDBJ databases">
        <title>Micromonospora sp. PPF5-17, a new actinomycetes isolated from a hot spring soil.</title>
        <authorList>
            <person name="Thawai C."/>
        </authorList>
    </citation>
    <scope>NUCLEOTIDE SEQUENCE [LARGE SCALE GENOMIC DNA]</scope>
    <source>
        <strain evidence="3 4">PPF5-17</strain>
    </source>
</reference>
<organism evidence="3 4">
    <name type="scientific">Micromonospora solifontis</name>
    <dbReference type="NCBI Taxonomy" id="2487138"/>
    <lineage>
        <taxon>Bacteria</taxon>
        <taxon>Bacillati</taxon>
        <taxon>Actinomycetota</taxon>
        <taxon>Actinomycetes</taxon>
        <taxon>Micromonosporales</taxon>
        <taxon>Micromonosporaceae</taxon>
        <taxon>Micromonospora</taxon>
    </lineage>
</organism>
<evidence type="ECO:0000259" key="2">
    <source>
        <dbReference type="PROSITE" id="PS51186"/>
    </source>
</evidence>
<dbReference type="PANTHER" id="PTHR13947:SF37">
    <property type="entry name" value="LD18367P"/>
    <property type="match status" value="1"/>
</dbReference>
<dbReference type="InterPro" id="IPR000182">
    <property type="entry name" value="GNAT_dom"/>
</dbReference>
<keyword evidence="1" id="KW-0808">Transferase</keyword>
<dbReference type="Proteomes" id="UP000280698">
    <property type="component" value="Unassembled WGS sequence"/>
</dbReference>
<dbReference type="RefSeq" id="WP_123241520.1">
    <property type="nucleotide sequence ID" value="NZ_JAAHBY010000037.1"/>
</dbReference>
<dbReference type="InterPro" id="IPR016181">
    <property type="entry name" value="Acyl_CoA_acyltransferase"/>
</dbReference>
<name>A0ABX9WER1_9ACTN</name>
<protein>
    <submittedName>
        <fullName evidence="3">GNAT family N-acetyltransferase</fullName>
    </submittedName>
</protein>
<dbReference type="EMBL" id="RJLN01000037">
    <property type="protein sequence ID" value="RNL98337.1"/>
    <property type="molecule type" value="Genomic_DNA"/>
</dbReference>
<dbReference type="PANTHER" id="PTHR13947">
    <property type="entry name" value="GNAT FAMILY N-ACETYLTRANSFERASE"/>
    <property type="match status" value="1"/>
</dbReference>
<accession>A0ABX9WER1</accession>
<feature type="domain" description="N-acetyltransferase" evidence="2">
    <location>
        <begin position="24"/>
        <end position="169"/>
    </location>
</feature>
<sequence>MTQQDPQPRVVVRRADRPGDLGWVVMAHGEVYDRQFGWDIELEALVARIVADYAADHDPATEAAWIAEVDGERAGCVFCVAGDVPGLAKLRILLVTPAARGLGVGTRLVGTCLGFARDVGYRQVTLWTNDVLVSARRIYQAFGFVLVDEEPHHSFGHDLVGQHWTLDLGEAPVGAPDAAARP</sequence>
<dbReference type="CDD" id="cd04301">
    <property type="entry name" value="NAT_SF"/>
    <property type="match status" value="1"/>
</dbReference>
<dbReference type="PROSITE" id="PS51186">
    <property type="entry name" value="GNAT"/>
    <property type="match status" value="1"/>
</dbReference>
<gene>
    <name evidence="3" type="ORF">EFE23_14840</name>
</gene>
<comment type="caution">
    <text evidence="3">The sequence shown here is derived from an EMBL/GenBank/DDBJ whole genome shotgun (WGS) entry which is preliminary data.</text>
</comment>
<dbReference type="InterPro" id="IPR050769">
    <property type="entry name" value="NAT_camello-type"/>
</dbReference>
<evidence type="ECO:0000313" key="4">
    <source>
        <dbReference type="Proteomes" id="UP000280698"/>
    </source>
</evidence>
<evidence type="ECO:0000256" key="1">
    <source>
        <dbReference type="ARBA" id="ARBA00022679"/>
    </source>
</evidence>
<proteinExistence type="predicted"/>
<dbReference type="SUPFAM" id="SSF55729">
    <property type="entry name" value="Acyl-CoA N-acyltransferases (Nat)"/>
    <property type="match status" value="1"/>
</dbReference>
<keyword evidence="4" id="KW-1185">Reference proteome</keyword>
<evidence type="ECO:0000313" key="3">
    <source>
        <dbReference type="EMBL" id="RNL98337.1"/>
    </source>
</evidence>